<keyword evidence="3 10" id="KW-0732">Signal</keyword>
<dbReference type="AlphaFoldDB" id="T1L558"/>
<dbReference type="GO" id="GO:0006508">
    <property type="term" value="P:proteolysis"/>
    <property type="evidence" value="ECO:0007669"/>
    <property type="project" value="UniProtKB-KW"/>
</dbReference>
<dbReference type="GO" id="GO:0004252">
    <property type="term" value="F:serine-type endopeptidase activity"/>
    <property type="evidence" value="ECO:0007669"/>
    <property type="project" value="TreeGrafter"/>
</dbReference>
<evidence type="ECO:0000259" key="12">
    <source>
        <dbReference type="PROSITE" id="PS50026"/>
    </source>
</evidence>
<dbReference type="InterPro" id="IPR000859">
    <property type="entry name" value="CUB_dom"/>
</dbReference>
<evidence type="ECO:0000313" key="14">
    <source>
        <dbReference type="Proteomes" id="UP000015104"/>
    </source>
</evidence>
<dbReference type="SMART" id="SM00179">
    <property type="entry name" value="EGF_CA"/>
    <property type="match status" value="1"/>
</dbReference>
<dbReference type="Gene3D" id="2.60.120.290">
    <property type="entry name" value="Spermadhesin, CUB domain"/>
    <property type="match status" value="2"/>
</dbReference>
<evidence type="ECO:0000256" key="4">
    <source>
        <dbReference type="ARBA" id="ARBA00022737"/>
    </source>
</evidence>
<evidence type="ECO:0000256" key="3">
    <source>
        <dbReference type="ARBA" id="ARBA00022729"/>
    </source>
</evidence>
<dbReference type="FunFam" id="2.60.120.290:FF:000004">
    <property type="entry name" value="Metalloendopeptidase"/>
    <property type="match status" value="1"/>
</dbReference>
<evidence type="ECO:0000256" key="8">
    <source>
        <dbReference type="PROSITE-ProRule" id="PRU00076"/>
    </source>
</evidence>
<keyword evidence="2" id="KW-0645">Protease</keyword>
<accession>T1L558</accession>
<dbReference type="eggNOG" id="KOG3714">
    <property type="taxonomic scope" value="Eukaryota"/>
</dbReference>
<dbReference type="CDD" id="cd00041">
    <property type="entry name" value="CUB"/>
    <property type="match status" value="2"/>
</dbReference>
<reference evidence="14" key="1">
    <citation type="submission" date="2011-08" db="EMBL/GenBank/DDBJ databases">
        <authorList>
            <person name="Rombauts S."/>
        </authorList>
    </citation>
    <scope>NUCLEOTIDE SEQUENCE</scope>
    <source>
        <strain evidence="14">London</strain>
    </source>
</reference>
<evidence type="ECO:0000256" key="5">
    <source>
        <dbReference type="ARBA" id="ARBA00022801"/>
    </source>
</evidence>
<dbReference type="EMBL" id="CAEY01001221">
    <property type="status" value="NOT_ANNOTATED_CDS"/>
    <property type="molecule type" value="Genomic_DNA"/>
</dbReference>
<comment type="caution">
    <text evidence="8">Lacks conserved residue(s) required for the propagation of feature annotation.</text>
</comment>
<keyword evidence="6" id="KW-1015">Disulfide bond</keyword>
<dbReference type="SUPFAM" id="SSF49854">
    <property type="entry name" value="Spermadhesin, CUB domain"/>
    <property type="match status" value="2"/>
</dbReference>
<feature type="domain" description="CUB" evidence="11">
    <location>
        <begin position="202"/>
        <end position="274"/>
    </location>
</feature>
<feature type="transmembrane region" description="Helical" evidence="9">
    <location>
        <begin position="31"/>
        <end position="51"/>
    </location>
</feature>
<dbReference type="PROSITE" id="PS00010">
    <property type="entry name" value="ASX_HYDROXYL"/>
    <property type="match status" value="1"/>
</dbReference>
<evidence type="ECO:0000313" key="13">
    <source>
        <dbReference type="EnsemblMetazoa" id="tetur43g00250.1"/>
    </source>
</evidence>
<keyword evidence="9" id="KW-0812">Transmembrane</keyword>
<evidence type="ECO:0000256" key="9">
    <source>
        <dbReference type="SAM" id="Phobius"/>
    </source>
</evidence>
<dbReference type="STRING" id="32264.T1L558"/>
<dbReference type="Gene3D" id="2.10.25.10">
    <property type="entry name" value="Laminin"/>
    <property type="match status" value="1"/>
</dbReference>
<keyword evidence="7" id="KW-0325">Glycoprotein</keyword>
<evidence type="ECO:0000256" key="6">
    <source>
        <dbReference type="ARBA" id="ARBA00023157"/>
    </source>
</evidence>
<dbReference type="PANTHER" id="PTHR24255">
    <property type="entry name" value="COMPLEMENT COMPONENT 1, S SUBCOMPONENT-RELATED"/>
    <property type="match status" value="1"/>
</dbReference>
<dbReference type="PANTHER" id="PTHR24255:SF31">
    <property type="entry name" value="CUBILIN-LIKE PROTEIN"/>
    <property type="match status" value="1"/>
</dbReference>
<dbReference type="PROSITE" id="PS50026">
    <property type="entry name" value="EGF_3"/>
    <property type="match status" value="1"/>
</dbReference>
<proteinExistence type="predicted"/>
<keyword evidence="5" id="KW-0378">Hydrolase</keyword>
<dbReference type="Pfam" id="PF00431">
    <property type="entry name" value="CUB"/>
    <property type="match status" value="2"/>
</dbReference>
<dbReference type="PROSITE" id="PS01187">
    <property type="entry name" value="EGF_CA"/>
    <property type="match status" value="1"/>
</dbReference>
<keyword evidence="9" id="KW-0472">Membrane</keyword>
<dbReference type="HOGENOM" id="CLU_1139287_0_0_1"/>
<dbReference type="SMART" id="SM00181">
    <property type="entry name" value="EGF"/>
    <property type="match status" value="1"/>
</dbReference>
<feature type="domain" description="CUB" evidence="11">
    <location>
        <begin position="46"/>
        <end position="159"/>
    </location>
</feature>
<evidence type="ECO:0008006" key="15">
    <source>
        <dbReference type="Google" id="ProtNLM"/>
    </source>
</evidence>
<sequence>MSSTSLFSILLLCWLTLHVQARIHHLVLKLYIYLCFFVFLCFSAICGGDIVSEEGTLQSPNYPEDYRPNKECIWKIIVPEKYQVALKFSSFEIESHDNCVYDYLEIRDGHSLSNSPILGKFCGHRIPNDIRSTSNKLLIKFVSDSSVQKAGFSANFIKEFDECSSGNHGCDHICVNTLGGYRCECRIGYELHSDGKKCENACGGLIELLNGTLVSPSFPDLYPPNKNCIWEIVAPPQFRITLNFTHFDLEGNNVSFPNIHSSIQINPQHSKLLI</sequence>
<dbReference type="SMART" id="SM00042">
    <property type="entry name" value="CUB"/>
    <property type="match status" value="2"/>
</dbReference>
<organism evidence="13 14">
    <name type="scientific">Tetranychus urticae</name>
    <name type="common">Two-spotted spider mite</name>
    <dbReference type="NCBI Taxonomy" id="32264"/>
    <lineage>
        <taxon>Eukaryota</taxon>
        <taxon>Metazoa</taxon>
        <taxon>Ecdysozoa</taxon>
        <taxon>Arthropoda</taxon>
        <taxon>Chelicerata</taxon>
        <taxon>Arachnida</taxon>
        <taxon>Acari</taxon>
        <taxon>Acariformes</taxon>
        <taxon>Trombidiformes</taxon>
        <taxon>Prostigmata</taxon>
        <taxon>Eleutherengona</taxon>
        <taxon>Raphignathae</taxon>
        <taxon>Tetranychoidea</taxon>
        <taxon>Tetranychidae</taxon>
        <taxon>Tetranychus</taxon>
    </lineage>
</organism>
<keyword evidence="1 8" id="KW-0245">EGF-like domain</keyword>
<protein>
    <recommendedName>
        <fullName evidence="15">CUB domain-containing protein</fullName>
    </recommendedName>
</protein>
<dbReference type="InterPro" id="IPR035914">
    <property type="entry name" value="Sperma_CUB_dom_sf"/>
</dbReference>
<dbReference type="SUPFAM" id="SSF57196">
    <property type="entry name" value="EGF/Laminin"/>
    <property type="match status" value="1"/>
</dbReference>
<keyword evidence="9" id="KW-1133">Transmembrane helix</keyword>
<dbReference type="PROSITE" id="PS01186">
    <property type="entry name" value="EGF_2"/>
    <property type="match status" value="1"/>
</dbReference>
<dbReference type="GO" id="GO:0005509">
    <property type="term" value="F:calcium ion binding"/>
    <property type="evidence" value="ECO:0007669"/>
    <property type="project" value="InterPro"/>
</dbReference>
<dbReference type="Pfam" id="PF14670">
    <property type="entry name" value="FXa_inhibition"/>
    <property type="match status" value="1"/>
</dbReference>
<feature type="chain" id="PRO_5004592276" description="CUB domain-containing protein" evidence="10">
    <location>
        <begin position="22"/>
        <end position="274"/>
    </location>
</feature>
<keyword evidence="14" id="KW-1185">Reference proteome</keyword>
<dbReference type="InterPro" id="IPR000152">
    <property type="entry name" value="EGF-type_Asp/Asn_hydroxyl_site"/>
</dbReference>
<evidence type="ECO:0000256" key="2">
    <source>
        <dbReference type="ARBA" id="ARBA00022670"/>
    </source>
</evidence>
<dbReference type="PROSITE" id="PS01180">
    <property type="entry name" value="CUB"/>
    <property type="match status" value="2"/>
</dbReference>
<dbReference type="FunFam" id="2.10.25.10:FF:000010">
    <property type="entry name" value="Pro-epidermal growth factor"/>
    <property type="match status" value="1"/>
</dbReference>
<name>T1L558_TETUR</name>
<evidence type="ECO:0000259" key="11">
    <source>
        <dbReference type="PROSITE" id="PS01180"/>
    </source>
</evidence>
<dbReference type="EnsemblMetazoa" id="tetur43g00250.1">
    <property type="protein sequence ID" value="tetur43g00250.1"/>
    <property type="gene ID" value="tetur43g00250"/>
</dbReference>
<dbReference type="GO" id="GO:0005615">
    <property type="term" value="C:extracellular space"/>
    <property type="evidence" value="ECO:0007669"/>
    <property type="project" value="TreeGrafter"/>
</dbReference>
<keyword evidence="4" id="KW-0677">Repeat</keyword>
<dbReference type="InterPro" id="IPR000742">
    <property type="entry name" value="EGF"/>
</dbReference>
<dbReference type="Proteomes" id="UP000015104">
    <property type="component" value="Unassembled WGS sequence"/>
</dbReference>
<evidence type="ECO:0000256" key="10">
    <source>
        <dbReference type="SAM" id="SignalP"/>
    </source>
</evidence>
<dbReference type="InterPro" id="IPR001881">
    <property type="entry name" value="EGF-like_Ca-bd_dom"/>
</dbReference>
<dbReference type="InterPro" id="IPR018097">
    <property type="entry name" value="EGF_Ca-bd_CS"/>
</dbReference>
<feature type="domain" description="EGF-like" evidence="12">
    <location>
        <begin position="159"/>
        <end position="199"/>
    </location>
</feature>
<reference evidence="13" key="2">
    <citation type="submission" date="2015-06" db="UniProtKB">
        <authorList>
            <consortium name="EnsemblMetazoa"/>
        </authorList>
    </citation>
    <scope>IDENTIFICATION</scope>
</reference>
<evidence type="ECO:0000256" key="7">
    <source>
        <dbReference type="ARBA" id="ARBA00023180"/>
    </source>
</evidence>
<evidence type="ECO:0000256" key="1">
    <source>
        <dbReference type="ARBA" id="ARBA00022536"/>
    </source>
</evidence>
<feature type="signal peptide" evidence="10">
    <location>
        <begin position="1"/>
        <end position="21"/>
    </location>
</feature>